<organism evidence="4 5">
    <name type="scientific">Effrenium voratum</name>
    <dbReference type="NCBI Taxonomy" id="2562239"/>
    <lineage>
        <taxon>Eukaryota</taxon>
        <taxon>Sar</taxon>
        <taxon>Alveolata</taxon>
        <taxon>Dinophyceae</taxon>
        <taxon>Suessiales</taxon>
        <taxon>Symbiodiniaceae</taxon>
        <taxon>Effrenium</taxon>
    </lineage>
</organism>
<protein>
    <submittedName>
        <fullName evidence="4">Uncharacterized protein</fullName>
    </submittedName>
</protein>
<dbReference type="FunFam" id="3.90.640.10:FF:000004">
    <property type="entry name" value="Heat shock 70 kDa protein 4"/>
    <property type="match status" value="1"/>
</dbReference>
<dbReference type="EMBL" id="CAUJNA010002147">
    <property type="protein sequence ID" value="CAJ1390814.1"/>
    <property type="molecule type" value="Genomic_DNA"/>
</dbReference>
<dbReference type="GO" id="GO:0005524">
    <property type="term" value="F:ATP binding"/>
    <property type="evidence" value="ECO:0007669"/>
    <property type="project" value="UniProtKB-KW"/>
</dbReference>
<dbReference type="GO" id="GO:0030968">
    <property type="term" value="P:endoplasmic reticulum unfolded protein response"/>
    <property type="evidence" value="ECO:0007669"/>
    <property type="project" value="TreeGrafter"/>
</dbReference>
<evidence type="ECO:0000313" key="4">
    <source>
        <dbReference type="EMBL" id="CAJ1390814.1"/>
    </source>
</evidence>
<evidence type="ECO:0000256" key="2">
    <source>
        <dbReference type="ARBA" id="ARBA00022840"/>
    </source>
</evidence>
<dbReference type="GO" id="GO:0140662">
    <property type="term" value="F:ATP-dependent protein folding chaperone"/>
    <property type="evidence" value="ECO:0007669"/>
    <property type="project" value="InterPro"/>
</dbReference>
<comment type="caution">
    <text evidence="4">The sequence shown here is derived from an EMBL/GenBank/DDBJ whole genome shotgun (WGS) entry which is preliminary data.</text>
</comment>
<dbReference type="PANTHER" id="PTHR45639">
    <property type="entry name" value="HSC70CB, ISOFORM G-RELATED"/>
    <property type="match status" value="1"/>
</dbReference>
<dbReference type="InterPro" id="IPR013126">
    <property type="entry name" value="Hsp_70_fam"/>
</dbReference>
<accession>A0AA36MY31</accession>
<keyword evidence="5" id="KW-1185">Reference proteome</keyword>
<dbReference type="Gene3D" id="3.30.30.30">
    <property type="match status" value="1"/>
</dbReference>
<proteinExistence type="predicted"/>
<dbReference type="Pfam" id="PF00012">
    <property type="entry name" value="HSP70"/>
    <property type="match status" value="1"/>
</dbReference>
<reference evidence="4" key="1">
    <citation type="submission" date="2023-08" db="EMBL/GenBank/DDBJ databases">
        <authorList>
            <person name="Chen Y."/>
            <person name="Shah S."/>
            <person name="Dougan E. K."/>
            <person name="Thang M."/>
            <person name="Chan C."/>
        </authorList>
    </citation>
    <scope>NUCLEOTIDE SEQUENCE</scope>
</reference>
<dbReference type="Proteomes" id="UP001178507">
    <property type="component" value="Unassembled WGS sequence"/>
</dbReference>
<evidence type="ECO:0000256" key="1">
    <source>
        <dbReference type="ARBA" id="ARBA00022741"/>
    </source>
</evidence>
<dbReference type="InterPro" id="IPR043129">
    <property type="entry name" value="ATPase_NBD"/>
</dbReference>
<dbReference type="PRINTS" id="PR00301">
    <property type="entry name" value="HEATSHOCK70"/>
</dbReference>
<dbReference type="CDD" id="cd10230">
    <property type="entry name" value="ASKHA_NBD_HSP70_HYOU1"/>
    <property type="match status" value="1"/>
</dbReference>
<keyword evidence="1" id="KW-0547">Nucleotide-binding</keyword>
<keyword evidence="2" id="KW-0067">ATP-binding</keyword>
<sequence>MLTFLYFPYNLGLNDSGSLMFRMGAEDYTVEEATAHLLNFAKDLAEVTVDGTAVSETILTVPSTATMLQRRAILHAARIAGLPKPQLIHETSAAALHRALDLSLGGAGTPGTNTSDAVEPNRSNTLFFNMGSHHVEACVVRYAGATYQNKDTVAVNVIGCGISNELGGHQVDLIIADKMLDSFKAKHPKLNDVDKSVRAMKKLEKQAVALKHVLSANKEGQFRVESLYEDTDFAQQVTRDQFESWTADLFSRFRAPIEDALSISNTSLSDLEAVEMIGGGWRIPRIQALLAEYLKEMRPPSAEVLNLSQHVNGDEAMATGAAWYGVNSSVSFRAKKIYFTDITPHRYDLVITPLNASQLHEDGWIKGVELFPAFGSLRAKKTVKMNVSFDLKVTLLENGNPQSHWEFTGIHAATSQYAELKKPLVSLKFDLDGSGVVLVSSATAIFDQRRTMSPQVRAQLVAMLTPGQSR</sequence>
<evidence type="ECO:0000256" key="3">
    <source>
        <dbReference type="ARBA" id="ARBA00023186"/>
    </source>
</evidence>
<dbReference type="Gene3D" id="3.30.420.40">
    <property type="match status" value="2"/>
</dbReference>
<gene>
    <name evidence="4" type="ORF">EVOR1521_LOCUS16131</name>
</gene>
<dbReference type="PANTHER" id="PTHR45639:SF3">
    <property type="entry name" value="HYPOXIA UP-REGULATED PROTEIN 1"/>
    <property type="match status" value="1"/>
</dbReference>
<name>A0AA36MY31_9DINO</name>
<dbReference type="GO" id="GO:0034663">
    <property type="term" value="C:endoplasmic reticulum chaperone complex"/>
    <property type="evidence" value="ECO:0007669"/>
    <property type="project" value="TreeGrafter"/>
</dbReference>
<evidence type="ECO:0000313" key="5">
    <source>
        <dbReference type="Proteomes" id="UP001178507"/>
    </source>
</evidence>
<dbReference type="Gene3D" id="3.90.640.10">
    <property type="entry name" value="Actin, Chain A, domain 4"/>
    <property type="match status" value="1"/>
</dbReference>
<dbReference type="AlphaFoldDB" id="A0AA36MY31"/>
<dbReference type="SUPFAM" id="SSF53067">
    <property type="entry name" value="Actin-like ATPase domain"/>
    <property type="match status" value="2"/>
</dbReference>
<keyword evidence="3" id="KW-0143">Chaperone</keyword>